<accession>A0A382Y7L2</accession>
<dbReference type="InterPro" id="IPR050076">
    <property type="entry name" value="ArchSynthase1/Queuine_TRR"/>
</dbReference>
<dbReference type="PANTHER" id="PTHR46499:SF1">
    <property type="entry name" value="QUEUINE TRNA-RIBOSYLTRANSFERASE"/>
    <property type="match status" value="1"/>
</dbReference>
<dbReference type="NCBIfam" id="TIGR00430">
    <property type="entry name" value="Q_tRNA_tgt"/>
    <property type="match status" value="1"/>
</dbReference>
<dbReference type="PANTHER" id="PTHR46499">
    <property type="entry name" value="QUEUINE TRNA-RIBOSYLTRANSFERASE"/>
    <property type="match status" value="1"/>
</dbReference>
<dbReference type="EMBL" id="UINC01173573">
    <property type="protein sequence ID" value="SVD79243.1"/>
    <property type="molecule type" value="Genomic_DNA"/>
</dbReference>
<evidence type="ECO:0000256" key="2">
    <source>
        <dbReference type="ARBA" id="ARBA00022679"/>
    </source>
</evidence>
<evidence type="ECO:0000259" key="4">
    <source>
        <dbReference type="Pfam" id="PF01702"/>
    </source>
</evidence>
<dbReference type="Pfam" id="PF01702">
    <property type="entry name" value="TGT"/>
    <property type="match status" value="1"/>
</dbReference>
<feature type="non-terminal residue" evidence="5">
    <location>
        <position position="250"/>
    </location>
</feature>
<dbReference type="NCBIfam" id="TIGR00449">
    <property type="entry name" value="tgt_general"/>
    <property type="match status" value="1"/>
</dbReference>
<evidence type="ECO:0000256" key="3">
    <source>
        <dbReference type="ARBA" id="ARBA00022694"/>
    </source>
</evidence>
<dbReference type="GO" id="GO:0005737">
    <property type="term" value="C:cytoplasm"/>
    <property type="evidence" value="ECO:0007669"/>
    <property type="project" value="TreeGrafter"/>
</dbReference>
<dbReference type="AlphaFoldDB" id="A0A382Y7L2"/>
<proteinExistence type="predicted"/>
<keyword evidence="3" id="KW-0819">tRNA processing</keyword>
<feature type="domain" description="tRNA-guanine(15) transglycosylase-like" evidence="4">
    <location>
        <begin position="7"/>
        <end position="249"/>
    </location>
</feature>
<dbReference type="InterPro" id="IPR002616">
    <property type="entry name" value="tRNA_ribo_trans-like"/>
</dbReference>
<sequence>MKEDGSSRLAKINTHRGEIDTPTFMPVGTQATVKSIFIDDVILAGAQIILSNTYHLMIRPGPERIKRVGGLHEFMNCKLPILTDSGGFQIMSLSKLVKIDKKEGATFRSHIDGKKFILSPEESIKIQKDLNSDILMVLDECPKLTNNKNNINQSLKLSHNWAERSKIEFGMNPKKALFGIIQGGIYKDLRLESLENLKKINFDGYALGGLAVGETQEQMFRVLDDVVSFMPKYKPRYLMGVGTPSDILGA</sequence>
<dbReference type="InterPro" id="IPR004803">
    <property type="entry name" value="TGT"/>
</dbReference>
<dbReference type="GO" id="GO:0002099">
    <property type="term" value="P:tRNA wobble guanine modification"/>
    <property type="evidence" value="ECO:0007669"/>
    <property type="project" value="TreeGrafter"/>
</dbReference>
<dbReference type="InterPro" id="IPR036511">
    <property type="entry name" value="TGT-like_sf"/>
</dbReference>
<keyword evidence="2" id="KW-0808">Transferase</keyword>
<dbReference type="Gene3D" id="3.20.20.105">
    <property type="entry name" value="Queuine tRNA-ribosyltransferase-like"/>
    <property type="match status" value="1"/>
</dbReference>
<gene>
    <name evidence="5" type="ORF">METZ01_LOCUS432097</name>
</gene>
<keyword evidence="1" id="KW-0328">Glycosyltransferase</keyword>
<dbReference type="GO" id="GO:0008479">
    <property type="term" value="F:tRNA-guanosine(34) queuine transglycosylase activity"/>
    <property type="evidence" value="ECO:0007669"/>
    <property type="project" value="InterPro"/>
</dbReference>
<protein>
    <recommendedName>
        <fullName evidence="4">tRNA-guanine(15) transglycosylase-like domain-containing protein</fullName>
    </recommendedName>
</protein>
<dbReference type="SUPFAM" id="SSF51713">
    <property type="entry name" value="tRNA-guanine transglycosylase"/>
    <property type="match status" value="1"/>
</dbReference>
<evidence type="ECO:0000313" key="5">
    <source>
        <dbReference type="EMBL" id="SVD79243.1"/>
    </source>
</evidence>
<evidence type="ECO:0000256" key="1">
    <source>
        <dbReference type="ARBA" id="ARBA00022676"/>
    </source>
</evidence>
<reference evidence="5" key="1">
    <citation type="submission" date="2018-05" db="EMBL/GenBank/DDBJ databases">
        <authorList>
            <person name="Lanie J.A."/>
            <person name="Ng W.-L."/>
            <person name="Kazmierczak K.M."/>
            <person name="Andrzejewski T.M."/>
            <person name="Davidsen T.M."/>
            <person name="Wayne K.J."/>
            <person name="Tettelin H."/>
            <person name="Glass J.I."/>
            <person name="Rusch D."/>
            <person name="Podicherti R."/>
            <person name="Tsui H.-C.T."/>
            <person name="Winkler M.E."/>
        </authorList>
    </citation>
    <scope>NUCLEOTIDE SEQUENCE</scope>
</reference>
<name>A0A382Y7L2_9ZZZZ</name>
<organism evidence="5">
    <name type="scientific">marine metagenome</name>
    <dbReference type="NCBI Taxonomy" id="408172"/>
    <lineage>
        <taxon>unclassified sequences</taxon>
        <taxon>metagenomes</taxon>
        <taxon>ecological metagenomes</taxon>
    </lineage>
</organism>